<evidence type="ECO:0000313" key="2">
    <source>
        <dbReference type="Proteomes" id="UP000004995"/>
    </source>
</evidence>
<protein>
    <submittedName>
        <fullName evidence="1">Uncharacterized protein</fullName>
    </submittedName>
</protein>
<dbReference type="Gramene" id="KQK90316">
    <property type="protein sequence ID" value="KQK90316"/>
    <property type="gene ID" value="SETIT_038420mg"/>
</dbReference>
<sequence>MRPDLIMSTWLPKELQTLNLVSRLKLYEAQLPVLLKFLCKVGWSKSFRSGLIFSSPFVLTNSCSI</sequence>
<accession>K4AHR3</accession>
<reference evidence="1" key="2">
    <citation type="submission" date="2018-08" db="UniProtKB">
        <authorList>
            <consortium name="EnsemblPlants"/>
        </authorList>
    </citation>
    <scope>IDENTIFICATION</scope>
    <source>
        <strain evidence="1">Yugu1</strain>
    </source>
</reference>
<keyword evidence="2" id="KW-1185">Reference proteome</keyword>
<dbReference type="Proteomes" id="UP000004995">
    <property type="component" value="Unassembled WGS sequence"/>
</dbReference>
<organism evidence="1 2">
    <name type="scientific">Setaria italica</name>
    <name type="common">Foxtail millet</name>
    <name type="synonym">Panicum italicum</name>
    <dbReference type="NCBI Taxonomy" id="4555"/>
    <lineage>
        <taxon>Eukaryota</taxon>
        <taxon>Viridiplantae</taxon>
        <taxon>Streptophyta</taxon>
        <taxon>Embryophyta</taxon>
        <taxon>Tracheophyta</taxon>
        <taxon>Spermatophyta</taxon>
        <taxon>Magnoliopsida</taxon>
        <taxon>Liliopsida</taxon>
        <taxon>Poales</taxon>
        <taxon>Poaceae</taxon>
        <taxon>PACMAD clade</taxon>
        <taxon>Panicoideae</taxon>
        <taxon>Panicodae</taxon>
        <taxon>Paniceae</taxon>
        <taxon>Cenchrinae</taxon>
        <taxon>Setaria</taxon>
    </lineage>
</organism>
<dbReference type="InParanoid" id="K4AHR3"/>
<dbReference type="EnsemblPlants" id="KQK90316">
    <property type="protein sequence ID" value="KQK90316"/>
    <property type="gene ID" value="SETIT_038420mg"/>
</dbReference>
<dbReference type="EMBL" id="AGNK02005922">
    <property type="status" value="NOT_ANNOTATED_CDS"/>
    <property type="molecule type" value="Genomic_DNA"/>
</dbReference>
<evidence type="ECO:0000313" key="1">
    <source>
        <dbReference type="EnsemblPlants" id="KQK90316"/>
    </source>
</evidence>
<dbReference type="HOGENOM" id="CLU_2853995_0_0_1"/>
<dbReference type="AlphaFoldDB" id="K4AHR3"/>
<reference evidence="2" key="1">
    <citation type="journal article" date="2012" name="Nat. Biotechnol.">
        <title>Reference genome sequence of the model plant Setaria.</title>
        <authorList>
            <person name="Bennetzen J.L."/>
            <person name="Schmutz J."/>
            <person name="Wang H."/>
            <person name="Percifield R."/>
            <person name="Hawkins J."/>
            <person name="Pontaroli A.C."/>
            <person name="Estep M."/>
            <person name="Feng L."/>
            <person name="Vaughn J.N."/>
            <person name="Grimwood J."/>
            <person name="Jenkins J."/>
            <person name="Barry K."/>
            <person name="Lindquist E."/>
            <person name="Hellsten U."/>
            <person name="Deshpande S."/>
            <person name="Wang X."/>
            <person name="Wu X."/>
            <person name="Mitros T."/>
            <person name="Triplett J."/>
            <person name="Yang X."/>
            <person name="Ye C.Y."/>
            <person name="Mauro-Herrera M."/>
            <person name="Wang L."/>
            <person name="Li P."/>
            <person name="Sharma M."/>
            <person name="Sharma R."/>
            <person name="Ronald P.C."/>
            <person name="Panaud O."/>
            <person name="Kellogg E.A."/>
            <person name="Brutnell T.P."/>
            <person name="Doust A.N."/>
            <person name="Tuskan G.A."/>
            <person name="Rokhsar D."/>
            <person name="Devos K.M."/>
        </authorList>
    </citation>
    <scope>NUCLEOTIDE SEQUENCE [LARGE SCALE GENOMIC DNA]</scope>
    <source>
        <strain evidence="2">cv. Yugu1</strain>
    </source>
</reference>
<name>K4AHR3_SETIT</name>
<proteinExistence type="predicted"/>